<feature type="region of interest" description="Disordered" evidence="1">
    <location>
        <begin position="222"/>
        <end position="288"/>
    </location>
</feature>
<accession>A0AAN6XAX1</accession>
<feature type="compositionally biased region" description="Pro residues" evidence="1">
    <location>
        <begin position="466"/>
        <end position="476"/>
    </location>
</feature>
<feature type="compositionally biased region" description="Polar residues" evidence="1">
    <location>
        <begin position="175"/>
        <end position="184"/>
    </location>
</feature>
<feature type="compositionally biased region" description="Low complexity" evidence="1">
    <location>
        <begin position="444"/>
        <end position="455"/>
    </location>
</feature>
<evidence type="ECO:0000313" key="3">
    <source>
        <dbReference type="Proteomes" id="UP001303160"/>
    </source>
</evidence>
<feature type="region of interest" description="Disordered" evidence="1">
    <location>
        <begin position="358"/>
        <end position="402"/>
    </location>
</feature>
<feature type="region of interest" description="Disordered" evidence="1">
    <location>
        <begin position="420"/>
        <end position="525"/>
    </location>
</feature>
<evidence type="ECO:0000313" key="2">
    <source>
        <dbReference type="EMBL" id="KAK4196901.1"/>
    </source>
</evidence>
<feature type="region of interest" description="Disordered" evidence="1">
    <location>
        <begin position="132"/>
        <end position="184"/>
    </location>
</feature>
<feature type="compositionally biased region" description="Polar residues" evidence="1">
    <location>
        <begin position="741"/>
        <end position="793"/>
    </location>
</feature>
<reference evidence="2" key="1">
    <citation type="journal article" date="2023" name="Mol. Phylogenet. Evol.">
        <title>Genome-scale phylogeny and comparative genomics of the fungal order Sordariales.</title>
        <authorList>
            <person name="Hensen N."/>
            <person name="Bonometti L."/>
            <person name="Westerberg I."/>
            <person name="Brannstrom I.O."/>
            <person name="Guillou S."/>
            <person name="Cros-Aarteil S."/>
            <person name="Calhoun S."/>
            <person name="Haridas S."/>
            <person name="Kuo A."/>
            <person name="Mondo S."/>
            <person name="Pangilinan J."/>
            <person name="Riley R."/>
            <person name="LaButti K."/>
            <person name="Andreopoulos B."/>
            <person name="Lipzen A."/>
            <person name="Chen C."/>
            <person name="Yan M."/>
            <person name="Daum C."/>
            <person name="Ng V."/>
            <person name="Clum A."/>
            <person name="Steindorff A."/>
            <person name="Ohm R.A."/>
            <person name="Martin F."/>
            <person name="Silar P."/>
            <person name="Natvig D.O."/>
            <person name="Lalanne C."/>
            <person name="Gautier V."/>
            <person name="Ament-Velasquez S.L."/>
            <person name="Kruys A."/>
            <person name="Hutchinson M.I."/>
            <person name="Powell A.J."/>
            <person name="Barry K."/>
            <person name="Miller A.N."/>
            <person name="Grigoriev I.V."/>
            <person name="Debuchy R."/>
            <person name="Gladieux P."/>
            <person name="Hiltunen Thoren M."/>
            <person name="Johannesson H."/>
        </authorList>
    </citation>
    <scope>NUCLEOTIDE SEQUENCE</scope>
    <source>
        <strain evidence="2">CBS 315.58</strain>
    </source>
</reference>
<feature type="region of interest" description="Disordered" evidence="1">
    <location>
        <begin position="322"/>
        <end position="343"/>
    </location>
</feature>
<feature type="region of interest" description="Disordered" evidence="1">
    <location>
        <begin position="880"/>
        <end position="904"/>
    </location>
</feature>
<name>A0AAN6XAX1_9PEZI</name>
<feature type="region of interest" description="Disordered" evidence="1">
    <location>
        <begin position="539"/>
        <end position="558"/>
    </location>
</feature>
<comment type="caution">
    <text evidence="2">The sequence shown here is derived from an EMBL/GenBank/DDBJ whole genome shotgun (WGS) entry which is preliminary data.</text>
</comment>
<feature type="region of interest" description="Disordered" evidence="1">
    <location>
        <begin position="672"/>
        <end position="696"/>
    </location>
</feature>
<dbReference type="EMBL" id="MU863974">
    <property type="protein sequence ID" value="KAK4196901.1"/>
    <property type="molecule type" value="Genomic_DNA"/>
</dbReference>
<feature type="compositionally biased region" description="Low complexity" evidence="1">
    <location>
        <begin position="361"/>
        <end position="373"/>
    </location>
</feature>
<proteinExistence type="predicted"/>
<feature type="compositionally biased region" description="Basic and acidic residues" evidence="1">
    <location>
        <begin position="147"/>
        <end position="171"/>
    </location>
</feature>
<feature type="compositionally biased region" description="Basic and acidic residues" evidence="1">
    <location>
        <begin position="263"/>
        <end position="273"/>
    </location>
</feature>
<gene>
    <name evidence="2" type="ORF">QBC40DRAFT_312475</name>
</gene>
<feature type="region of interest" description="Disordered" evidence="1">
    <location>
        <begin position="741"/>
        <end position="838"/>
    </location>
</feature>
<protein>
    <submittedName>
        <fullName evidence="2">Uncharacterized protein</fullName>
    </submittedName>
</protein>
<reference evidence="2" key="2">
    <citation type="submission" date="2023-05" db="EMBL/GenBank/DDBJ databases">
        <authorList>
            <consortium name="Lawrence Berkeley National Laboratory"/>
            <person name="Steindorff A."/>
            <person name="Hensen N."/>
            <person name="Bonometti L."/>
            <person name="Westerberg I."/>
            <person name="Brannstrom I.O."/>
            <person name="Guillou S."/>
            <person name="Cros-Aarteil S."/>
            <person name="Calhoun S."/>
            <person name="Haridas S."/>
            <person name="Kuo A."/>
            <person name="Mondo S."/>
            <person name="Pangilinan J."/>
            <person name="Riley R."/>
            <person name="Labutti K."/>
            <person name="Andreopoulos B."/>
            <person name="Lipzen A."/>
            <person name="Chen C."/>
            <person name="Yanf M."/>
            <person name="Daum C."/>
            <person name="Ng V."/>
            <person name="Clum A."/>
            <person name="Ohm R."/>
            <person name="Martin F."/>
            <person name="Silar P."/>
            <person name="Natvig D."/>
            <person name="Lalanne C."/>
            <person name="Gautier V."/>
            <person name="Ament-Velasquez S.L."/>
            <person name="Kruys A."/>
            <person name="Hutchinson M.I."/>
            <person name="Powell A.J."/>
            <person name="Barry K."/>
            <person name="Miller A.N."/>
            <person name="Grigoriev I.V."/>
            <person name="Debuchy R."/>
            <person name="Gladieux P."/>
            <person name="Thoren M.H."/>
            <person name="Johannesson H."/>
        </authorList>
    </citation>
    <scope>NUCLEOTIDE SEQUENCE</scope>
    <source>
        <strain evidence="2">CBS 315.58</strain>
    </source>
</reference>
<dbReference type="Proteomes" id="UP001303160">
    <property type="component" value="Unassembled WGS sequence"/>
</dbReference>
<evidence type="ECO:0000256" key="1">
    <source>
        <dbReference type="SAM" id="MobiDB-lite"/>
    </source>
</evidence>
<feature type="region of interest" description="Disordered" evidence="1">
    <location>
        <begin position="566"/>
        <end position="586"/>
    </location>
</feature>
<feature type="compositionally biased region" description="Low complexity" evidence="1">
    <location>
        <begin position="566"/>
        <end position="578"/>
    </location>
</feature>
<sequence>MSSDVPLTEHPNGSVSSLARAKMQGTHVFSPPPVEQVQRYYTKNLPPPPDRRLSSASVLSKEMNAAFAASEDMHSLGRISAESEHKKTTPQLDTHIAVPTHVSDDVVSPQPRSALPKLWKMTGHDAFRTAISREGSLDSARCSSNNEVREQRDAGEKTEPHQRLQELERARAKGSKNSLLESTWLPSPLSDRDVAFLLQRDVSQDPATSVSDDTSMDIATALRTLEPQDRRPSGASSIDIKSKGRLGSDPRPFVPASHIVRRNKPDFPREKKVPPGPSPLKKTPRSAVHDDYAWSRGYRIPESDDHRSSHDMYHEAAVEMVSKAPPNSPGHISSTTRSSKHTPLEQIIKGLQMTEMNANASSEPSSWTYSSSHSTKHLLAPSSRPPPSSYHYHQAPRESQQLQNIRRASAISAFSAMSTTSAPQKHLHPGDRSIIVSTSTFGGPFHFHPHSPSLPHSRKPSRSSPSPSPSQKPSPPGEIGKGLDDLDGEVQADGHSSMGVGGRRTLSISGTHGTRSIPISRPGSDVVTQTITIDPKTRDRWSNYGFASPTSPKRHSSIISRVFRRSSGAPHSPSMSSGNYSTQQKGPYSQMLEQAQHQRALRQMQHQHASEVKPKTPTSPTHLSFSSIVSKAGAAATAPFKTHEERWRSKVKNKIKVFSDEGQLLGLEEGATPFKNKTEGTNNEPAARMSRRSMPAGDTRMTSIHELVGEGALAPPNDNPIWMGPGVATYVHGTSVSSTPRFVTTPSGTPGVNSIHPSTAGTNTASGTETNSVWSRAPTLSATDTPTRTTFGSITAPPPPVTATRGSTSTPPARYHRKPPAGGSDTSHSHSRSQAVGPRLGVAAAEGRYSSASSLPLPPAHIPPPFVPRSFTPQVSVLDNPLRKARGPSPRPTPSPKPASMTAESAGFSTAAAVTGGAYGGAGTGAVGLGVIMPLRTRSIIEREERERRVRGMVEVEGWMNVL</sequence>
<dbReference type="AlphaFoldDB" id="A0AAN6XAX1"/>
<keyword evidence="3" id="KW-1185">Reference proteome</keyword>
<organism evidence="2 3">
    <name type="scientific">Triangularia verruculosa</name>
    <dbReference type="NCBI Taxonomy" id="2587418"/>
    <lineage>
        <taxon>Eukaryota</taxon>
        <taxon>Fungi</taxon>
        <taxon>Dikarya</taxon>
        <taxon>Ascomycota</taxon>
        <taxon>Pezizomycotina</taxon>
        <taxon>Sordariomycetes</taxon>
        <taxon>Sordariomycetidae</taxon>
        <taxon>Sordariales</taxon>
        <taxon>Podosporaceae</taxon>
        <taxon>Triangularia</taxon>
    </lineage>
</organism>